<comment type="caution">
    <text evidence="1">The sequence shown here is derived from an EMBL/GenBank/DDBJ whole genome shotgun (WGS) entry which is preliminary data.</text>
</comment>
<dbReference type="EMBL" id="MU089622">
    <property type="protein sequence ID" value="KAF7850296.1"/>
    <property type="molecule type" value="Genomic_DNA"/>
</dbReference>
<name>A0A8T0CVE4_CORYI</name>
<protein>
    <submittedName>
        <fullName evidence="1">Uncharacterized protein</fullName>
    </submittedName>
</protein>
<sequence length="115" mass="13028">MVIRHGSVLQFFCCCVVCDHILLLIRPIHRSPRRVSLVLFLYFQPFPTFSAFGSAWPDHVPSSLSACTLSQHVSTVSCPTRFCSLHFCRISALPFYSLCLRTANFPSFVRAEMPC</sequence>
<reference evidence="1" key="1">
    <citation type="submission" date="2020-05" db="EMBL/GenBank/DDBJ databases">
        <title>WGS assembly of Corymbia citriodora subspecies variegata.</title>
        <authorList>
            <person name="Barry K."/>
            <person name="Hundley H."/>
            <person name="Shu S."/>
            <person name="Jenkins J."/>
            <person name="Grimwood J."/>
            <person name="Baten A."/>
        </authorList>
    </citation>
    <scope>NUCLEOTIDE SEQUENCE</scope>
    <source>
        <strain evidence="1">CV2-018</strain>
    </source>
</reference>
<dbReference type="AlphaFoldDB" id="A0A8T0CVE4"/>
<proteinExistence type="predicted"/>
<evidence type="ECO:0000313" key="2">
    <source>
        <dbReference type="Proteomes" id="UP000806378"/>
    </source>
</evidence>
<evidence type="ECO:0000313" key="1">
    <source>
        <dbReference type="EMBL" id="KAF7850296.1"/>
    </source>
</evidence>
<dbReference type="Gramene" id="rna-gnl|WGS:JABURB|Cocit.L5629.1">
    <property type="protein sequence ID" value="cds-KAF7850296.1"/>
    <property type="gene ID" value="gene-BT93_L5629"/>
</dbReference>
<organism evidence="1 2">
    <name type="scientific">Corymbia citriodora subsp. variegata</name>
    <dbReference type="NCBI Taxonomy" id="360336"/>
    <lineage>
        <taxon>Eukaryota</taxon>
        <taxon>Viridiplantae</taxon>
        <taxon>Streptophyta</taxon>
        <taxon>Embryophyta</taxon>
        <taxon>Tracheophyta</taxon>
        <taxon>Spermatophyta</taxon>
        <taxon>Magnoliopsida</taxon>
        <taxon>eudicotyledons</taxon>
        <taxon>Gunneridae</taxon>
        <taxon>Pentapetalae</taxon>
        <taxon>rosids</taxon>
        <taxon>malvids</taxon>
        <taxon>Myrtales</taxon>
        <taxon>Myrtaceae</taxon>
        <taxon>Myrtoideae</taxon>
        <taxon>Eucalypteae</taxon>
        <taxon>Corymbia</taxon>
    </lineage>
</organism>
<gene>
    <name evidence="1" type="ORF">BT93_L5629</name>
</gene>
<dbReference type="Proteomes" id="UP000806378">
    <property type="component" value="Unassembled WGS sequence"/>
</dbReference>
<accession>A0A8T0CVE4</accession>
<keyword evidence="2" id="KW-1185">Reference proteome</keyword>